<organism evidence="3 4">
    <name type="scientific">Brassica napus</name>
    <name type="common">Rape</name>
    <dbReference type="NCBI Taxonomy" id="3708"/>
    <lineage>
        <taxon>Eukaryota</taxon>
        <taxon>Viridiplantae</taxon>
        <taxon>Streptophyta</taxon>
        <taxon>Embryophyta</taxon>
        <taxon>Tracheophyta</taxon>
        <taxon>Spermatophyta</taxon>
        <taxon>Magnoliopsida</taxon>
        <taxon>eudicotyledons</taxon>
        <taxon>Gunneridae</taxon>
        <taxon>Pentapetalae</taxon>
        <taxon>rosids</taxon>
        <taxon>malvids</taxon>
        <taxon>Brassicales</taxon>
        <taxon>Brassicaceae</taxon>
        <taxon>Brassiceae</taxon>
        <taxon>Brassica</taxon>
    </lineage>
</organism>
<dbReference type="InterPro" id="IPR050117">
    <property type="entry name" value="MAPK"/>
</dbReference>
<protein>
    <submittedName>
        <fullName evidence="3">BnaA08g05120D protein</fullName>
    </submittedName>
</protein>
<evidence type="ECO:0000313" key="4">
    <source>
        <dbReference type="Proteomes" id="UP000028999"/>
    </source>
</evidence>
<dbReference type="AlphaFoldDB" id="A0A078I3L2"/>
<dbReference type="Gene3D" id="3.30.200.20">
    <property type="entry name" value="Phosphorylase Kinase, domain 1"/>
    <property type="match status" value="1"/>
</dbReference>
<evidence type="ECO:0000256" key="2">
    <source>
        <dbReference type="ARBA" id="ARBA00022840"/>
    </source>
</evidence>
<gene>
    <name evidence="3" type="primary">BnaA08g05120D</name>
    <name evidence="3" type="ORF">GSBRNA2T00077183001</name>
</gene>
<keyword evidence="2" id="KW-0067">ATP-binding</keyword>
<dbReference type="PaxDb" id="3708-A0A078I3L2"/>
<keyword evidence="1" id="KW-0547">Nucleotide-binding</keyword>
<name>A0A078I3L2_BRANA</name>
<dbReference type="Proteomes" id="UP000028999">
    <property type="component" value="Unassembled WGS sequence"/>
</dbReference>
<dbReference type="InterPro" id="IPR011009">
    <property type="entry name" value="Kinase-like_dom_sf"/>
</dbReference>
<dbReference type="SMR" id="A0A078I3L2"/>
<reference evidence="3 4" key="1">
    <citation type="journal article" date="2014" name="Science">
        <title>Plant genetics. Early allopolyploid evolution in the post-Neolithic Brassica napus oilseed genome.</title>
        <authorList>
            <person name="Chalhoub B."/>
            <person name="Denoeud F."/>
            <person name="Liu S."/>
            <person name="Parkin I.A."/>
            <person name="Tang H."/>
            <person name="Wang X."/>
            <person name="Chiquet J."/>
            <person name="Belcram H."/>
            <person name="Tong C."/>
            <person name="Samans B."/>
            <person name="Correa M."/>
            <person name="Da Silva C."/>
            <person name="Just J."/>
            <person name="Falentin C."/>
            <person name="Koh C.S."/>
            <person name="Le Clainche I."/>
            <person name="Bernard M."/>
            <person name="Bento P."/>
            <person name="Noel B."/>
            <person name="Labadie K."/>
            <person name="Alberti A."/>
            <person name="Charles M."/>
            <person name="Arnaud D."/>
            <person name="Guo H."/>
            <person name="Daviaud C."/>
            <person name="Alamery S."/>
            <person name="Jabbari K."/>
            <person name="Zhao M."/>
            <person name="Edger P.P."/>
            <person name="Chelaifa H."/>
            <person name="Tack D."/>
            <person name="Lassalle G."/>
            <person name="Mestiri I."/>
            <person name="Schnel N."/>
            <person name="Le Paslier M.C."/>
            <person name="Fan G."/>
            <person name="Renault V."/>
            <person name="Bayer P.E."/>
            <person name="Golicz A.A."/>
            <person name="Manoli S."/>
            <person name="Lee T.H."/>
            <person name="Thi V.H."/>
            <person name="Chalabi S."/>
            <person name="Hu Q."/>
            <person name="Fan C."/>
            <person name="Tollenaere R."/>
            <person name="Lu Y."/>
            <person name="Battail C."/>
            <person name="Shen J."/>
            <person name="Sidebottom C.H."/>
            <person name="Wang X."/>
            <person name="Canaguier A."/>
            <person name="Chauveau A."/>
            <person name="Berard A."/>
            <person name="Deniot G."/>
            <person name="Guan M."/>
            <person name="Liu Z."/>
            <person name="Sun F."/>
            <person name="Lim Y.P."/>
            <person name="Lyons E."/>
            <person name="Town C.D."/>
            <person name="Bancroft I."/>
            <person name="Wang X."/>
            <person name="Meng J."/>
            <person name="Ma J."/>
            <person name="Pires J.C."/>
            <person name="King G.J."/>
            <person name="Brunel D."/>
            <person name="Delourme R."/>
            <person name="Renard M."/>
            <person name="Aury J.M."/>
            <person name="Adams K.L."/>
            <person name="Batley J."/>
            <person name="Snowdon R.J."/>
            <person name="Tost J."/>
            <person name="Edwards D."/>
            <person name="Zhou Y."/>
            <person name="Hua W."/>
            <person name="Sharpe A.G."/>
            <person name="Paterson A.H."/>
            <person name="Guan C."/>
            <person name="Wincker P."/>
        </authorList>
    </citation>
    <scope>NUCLEOTIDE SEQUENCE [LARGE SCALE GENOMIC DNA]</scope>
    <source>
        <strain evidence="4">cv. Darmor-bzh</strain>
    </source>
</reference>
<dbReference type="PANTHER" id="PTHR24055">
    <property type="entry name" value="MITOGEN-ACTIVATED PROTEIN KINASE"/>
    <property type="match status" value="1"/>
</dbReference>
<dbReference type="Gene3D" id="1.10.510.10">
    <property type="entry name" value="Transferase(Phosphotransferase) domain 1"/>
    <property type="match status" value="1"/>
</dbReference>
<accession>A0A078I3L2</accession>
<dbReference type="Gramene" id="CDY43708">
    <property type="protein sequence ID" value="CDY43708"/>
    <property type="gene ID" value="GSBRNA2T00077183001"/>
</dbReference>
<proteinExistence type="predicted"/>
<evidence type="ECO:0000313" key="3">
    <source>
        <dbReference type="EMBL" id="CDY43708.1"/>
    </source>
</evidence>
<sequence>MKKINDVSEYISDTLCILCEVKLLWLLRHSDIVEIKNILLPPFKKEFKDIYVFFEQMESNLHHVIKANEDLKQERHQFYLYEGFVP</sequence>
<dbReference type="STRING" id="3708.A0A078I3L2"/>
<dbReference type="EMBL" id="LK032566">
    <property type="protein sequence ID" value="CDY43708.1"/>
    <property type="molecule type" value="Genomic_DNA"/>
</dbReference>
<dbReference type="SUPFAM" id="SSF56112">
    <property type="entry name" value="Protein kinase-like (PK-like)"/>
    <property type="match status" value="1"/>
</dbReference>
<evidence type="ECO:0000256" key="1">
    <source>
        <dbReference type="ARBA" id="ARBA00022741"/>
    </source>
</evidence>
<keyword evidence="4" id="KW-1185">Reference proteome</keyword>
<dbReference type="OMA" id="KQERHQF"/>
<dbReference type="GO" id="GO:0005524">
    <property type="term" value="F:ATP binding"/>
    <property type="evidence" value="ECO:0007669"/>
    <property type="project" value="UniProtKB-KW"/>
</dbReference>